<protein>
    <submittedName>
        <fullName evidence="1">Uncharacterized protein</fullName>
    </submittedName>
</protein>
<dbReference type="EMBL" id="BOPL01000009">
    <property type="protein sequence ID" value="GIK06066.1"/>
    <property type="molecule type" value="Genomic_DNA"/>
</dbReference>
<proteinExistence type="predicted"/>
<comment type="caution">
    <text evidence="1">The sequence shown here is derived from an EMBL/GenBank/DDBJ whole genome shotgun (WGS) entry which is preliminary data.</text>
</comment>
<dbReference type="AlphaFoldDB" id="A0A9P3C6K0"/>
<dbReference type="OrthoDB" id="3235083at2759"/>
<name>A0A9P3C6K0_ASPVI</name>
<evidence type="ECO:0000313" key="2">
    <source>
        <dbReference type="Proteomes" id="UP000710440"/>
    </source>
</evidence>
<dbReference type="Proteomes" id="UP000710440">
    <property type="component" value="Unassembled WGS sequence"/>
</dbReference>
<evidence type="ECO:0000313" key="1">
    <source>
        <dbReference type="EMBL" id="GIK06066.1"/>
    </source>
</evidence>
<gene>
    <name evidence="1" type="ORF">Aspvir_010184</name>
</gene>
<dbReference type="GeneID" id="66938166"/>
<organism evidence="1 2">
    <name type="scientific">Aspergillus viridinutans</name>
    <dbReference type="NCBI Taxonomy" id="75553"/>
    <lineage>
        <taxon>Eukaryota</taxon>
        <taxon>Fungi</taxon>
        <taxon>Dikarya</taxon>
        <taxon>Ascomycota</taxon>
        <taxon>Pezizomycotina</taxon>
        <taxon>Eurotiomycetes</taxon>
        <taxon>Eurotiomycetidae</taxon>
        <taxon>Eurotiales</taxon>
        <taxon>Aspergillaceae</taxon>
        <taxon>Aspergillus</taxon>
        <taxon>Aspergillus subgen. Fumigati</taxon>
    </lineage>
</organism>
<keyword evidence="2" id="KW-1185">Reference proteome</keyword>
<accession>A0A9P3C6K0</accession>
<reference evidence="1 2" key="1">
    <citation type="submission" date="2021-02" db="EMBL/GenBank/DDBJ databases">
        <title>Pan-genome distribution and transcriptional activeness of fungal secondary metabolism genes in Aspergillus section Fumigati.</title>
        <authorList>
            <person name="Takahashi H."/>
            <person name="Umemura M."/>
            <person name="Ninomiya A."/>
            <person name="Kusuya Y."/>
            <person name="Urayama S."/>
            <person name="Shimizu M."/>
            <person name="Watanabe A."/>
            <person name="Kamei K."/>
            <person name="Yaguchi T."/>
            <person name="Hagiwara D."/>
        </authorList>
    </citation>
    <scope>NUCLEOTIDE SEQUENCE [LARGE SCALE GENOMIC DNA]</scope>
    <source>
        <strain evidence="1 2">IFM 47045</strain>
    </source>
</reference>
<sequence>MDFGDWLEAAAGDIFHWLKDAWDEVVQFVVAVADDIYHFLVQIKDQIYHAVLDCYNAISGAIEFVLNKIKVAFEKLVAWLGFIFNWSDIKRTHLVLKNIIKQYTNQVVNSIDTVQGDINTAFTNLEQAVNEGNGSLAQQSSQIPGNNTPQSNWAIHHTKNGQGVATSSYSEPTNDPSTLAGILDDLKTFFDNEGDDVQDMVNQIKVNCADNFSNLTPVQVIQQIMAILAEFVLKSAQNIITTVIDVAKLLIDTVLGYLDAPLDIPIISPLYKQ</sequence>
<dbReference type="RefSeq" id="XP_043129252.1">
    <property type="nucleotide sequence ID" value="XM_043273317.1"/>
</dbReference>